<evidence type="ECO:0000313" key="2">
    <source>
        <dbReference type="Proteomes" id="UP000789525"/>
    </source>
</evidence>
<protein>
    <submittedName>
        <fullName evidence="1">13230_t:CDS:1</fullName>
    </submittedName>
</protein>
<sequence length="2304" mass="267287">MAAWPILCTNGYFPSDSALNSTSKVLGKIGFPVVVDINPTVIKVLKESKRNYHVYSSKIVKTYLQQNQSRLQELSREETLDLLSYVFQDGDTEGLEGLRMIPLADRTWGAISKTGKDIVYICSDKKAIECERKIFTKDSKKFIDSSIPDDLWNLLYKGAEKEWNINIKKLTTSAVANLIRENLEGYCATSDEIELKDQRDWVYLIWDSFVKREYELKDFETLHLIPTHRGTLRKIKTNEKCIWNILDNELDNKVQPLIGKFGVAFVDKDFEKRYGNTLQKLSSYVVNIAELPSVLLCLHKSTSYPRNLEICLQTKDALEIIDYLNAHLQTNGDSKLSDVAIDVMKKLPIFSEIGHEGLTSLHKKEKWGFLPKEEEGDYVHMMMSDSIGFLDASSNSNARHILEDVIKITRLTQIDYWRDYVIPNLTSQSSSVFNTIVEKLFDRLKVLLQADSALSVKLGQLHFVTAGTYNMFKDPPDFGVHFERRGPRHRPMDLYNPNDQEIVDLFFEDEEVFPCENFSQKLKSLMKLGLKTHLLPDDIIKRLRKFQDYKNKPGLYDTVHTKAMKLLKYIDNNWKIIFDKEPENVQLLSEILVSEWIPTVDHSGKKHFTKPSECGDLGRKGLICYVEPILDYRIKHEEFLKCLGWDKNPDINVVLRQLEECSKKSSEISNIYEICDAIYKHMNAIVIASDEGNETDTLKKNLGDMKWILVDRQFYSSKNVVFDLSKDFGGKDTLVVGLPDAYKCKYEELFKRMGVRSKIGISDYIDIIKVYVQDDPRVKLSVNEIDKVVGLIDQISKMYAEDKSSAGTLQELLVPTTQEILVNLSDVQYDDMGSRSTDEEKKNYHIAHSSISLSIAKKIRMKMLSVKEINGANDGFEPEFFEQSEPLIIRIRNIINDYLPKSIFKEFLQNADDAGARVFKLYIDERDFRKKDQSSLLTEGMHLWQGPALWIYNDAEFSEDDFKSLLKLGGGFKLSDKTKIGRFGIGFNSVFNFTDLPSFVSGEYIAFLDPHSKYLPELGNPPRNPLGNRYNFVKSKFTEKWYGQAAPYISVEGCDLTKRYNGTLFRIPLRNHKSKITDKIFDSNDLLNLFKEIQGNREMLFLRNIEKCSVHYLDENRSRPIWEASVNEMNETIRNARRSITDETRIFQFNVEMKISNDEIVRESLEHWLLCLGGSKQVRDELKKFSDTKKPRGGVAALIAQRGENDQRGEMYSYLSLSISNGLSVMLNGDFFLSSDRSNILHSESAEHEEEKKWNRYILLEVLPSLHANLLKEIANGDSWRFESLRDNHNRNKKFTPHITTRDWPIKSASGIYQTFGLTVLQELARNDYRVFWTEANGGKFIPFSSAVFAELKKGLTIIPDLLTRQNIQIVKVSENQYKHLEELSKQKSKESKENHGFLQELSNSVSPPYFITPDLVCNTLRNTENTWDSYIKSRGYKNVKKVIDDLLKFILEGTEPQDTKGHEKLIGLPLVPLYNDTVGTFCKMEYYIADEEYRKLFNKTKLSHFVRELPFDIKNKNISELLKISELDVNGILNLFEMEFPMVEQMKWDPSGESYPNRQWLHLILAKFSKDSEFEFNRLARFPLLPVIHPHGNLIRFDKSIPLLFKGDLEHFLIHLLSKLGVRFTDLKLTDTAHPTLKECVMQPTAVNIFKSMELHPQKPMEEMFRQLNPSEISEIRSFVKRFTLQTRSNEKDKELDSNILKIIQSLPVWPIHSHDNYFIAAKNGCLIKSKLKLFSFVGMKVFKFESDEDYDALSYIKAKPINELEYITHYYKHMSVAYSTGYMKFLQSILLLRDNGIEKFLKDREVIPNKDCTLVKVSTLYDGDVNLFSDIFRDADKFLHVELQENKEILDALGRMGLKRCINSQTFIECALEIESKFHTSPKKIKPLARKLAEELVSRYEKLSFDRGQCEELLSIKFVPTDTYHKERFGIRSEEIVSLNLGCFYKYNDLVWTQVPIFDESLNDLPIKEILRSHSNLCEPKLKDVINHWETVATKITRAEDVDWGYYREKSHFQEMMKEIYKYINSRINQNNRDKEEIKSKIRGKKLFLNRDDPFEPESWVSGPSLIFGNDGDSGPDQQKVTSFLEEYKDLLILAGAEELKNVESGMDLKAHDQGKHVLDQLLNFLKEREETPHGDVAFCFSNNETIYANRSASQHFKDLFCNHKIEVPIKVKDFEPDTFRALLRWLYGQPFEEVLKEMSINRNITFLIDLFKASTEYKIDQLKNILEKALADECNYNLVNVIKIIKGAKLCDSQQLEDHCLRFIKENKTLMQKRLRVLMDARQWEEMEMLEKILDEINRGP</sequence>
<proteinExistence type="predicted"/>
<accession>A0ACA9JW50</accession>
<dbReference type="Proteomes" id="UP000789525">
    <property type="component" value="Unassembled WGS sequence"/>
</dbReference>
<comment type="caution">
    <text evidence="1">The sequence shown here is derived from an EMBL/GenBank/DDBJ whole genome shotgun (WGS) entry which is preliminary data.</text>
</comment>
<dbReference type="EMBL" id="CAJVPT010000132">
    <property type="protein sequence ID" value="CAG8439326.1"/>
    <property type="molecule type" value="Genomic_DNA"/>
</dbReference>
<name>A0ACA9JW50_9GLOM</name>
<keyword evidence="2" id="KW-1185">Reference proteome</keyword>
<gene>
    <name evidence="1" type="ORF">ACOLOM_LOCUS126</name>
</gene>
<organism evidence="1 2">
    <name type="scientific">Acaulospora colombiana</name>
    <dbReference type="NCBI Taxonomy" id="27376"/>
    <lineage>
        <taxon>Eukaryota</taxon>
        <taxon>Fungi</taxon>
        <taxon>Fungi incertae sedis</taxon>
        <taxon>Mucoromycota</taxon>
        <taxon>Glomeromycotina</taxon>
        <taxon>Glomeromycetes</taxon>
        <taxon>Diversisporales</taxon>
        <taxon>Acaulosporaceae</taxon>
        <taxon>Acaulospora</taxon>
    </lineage>
</organism>
<evidence type="ECO:0000313" key="1">
    <source>
        <dbReference type="EMBL" id="CAG8439326.1"/>
    </source>
</evidence>
<reference evidence="1" key="1">
    <citation type="submission" date="2021-06" db="EMBL/GenBank/DDBJ databases">
        <authorList>
            <person name="Kallberg Y."/>
            <person name="Tangrot J."/>
            <person name="Rosling A."/>
        </authorList>
    </citation>
    <scope>NUCLEOTIDE SEQUENCE</scope>
    <source>
        <strain evidence="1">CL356</strain>
    </source>
</reference>